<dbReference type="OrthoDB" id="9796601at2"/>
<dbReference type="AlphaFoldDB" id="A0A139WW54"/>
<sequence>MIPTVNVLSLSGVIDGARGDELRREVKDIMTHGSDIVLIDLHEVKFIDSSGLGALVSAMKVVRNSGGKLYVCSMNDQVKMLFELTKMDRIFQQFVDREEFNRHILTSNQ</sequence>
<dbReference type="NCBIfam" id="TIGR00377">
    <property type="entry name" value="ant_ant_sig"/>
    <property type="match status" value="1"/>
</dbReference>
<dbReference type="GO" id="GO:0043856">
    <property type="term" value="F:anti-sigma factor antagonist activity"/>
    <property type="evidence" value="ECO:0007669"/>
    <property type="project" value="InterPro"/>
</dbReference>
<reference evidence="4 5" key="1">
    <citation type="journal article" date="2013" name="Genome Biol. Evol.">
        <title>Genomes of Stigonematalean cyanobacteria (subsection V) and the evolution of oxygenic photosynthesis from prokaryotes to plastids.</title>
        <authorList>
            <person name="Dagan T."/>
            <person name="Roettger M."/>
            <person name="Stucken K."/>
            <person name="Landan G."/>
            <person name="Koch R."/>
            <person name="Major P."/>
            <person name="Gould S.B."/>
            <person name="Goremykin V.V."/>
            <person name="Rippka R."/>
            <person name="Tandeau de Marsac N."/>
            <person name="Gugger M."/>
            <person name="Lockhart P.J."/>
            <person name="Allen J.F."/>
            <person name="Brune I."/>
            <person name="Maus I."/>
            <person name="Puhler A."/>
            <person name="Martin W.F."/>
        </authorList>
    </citation>
    <scope>NUCLEOTIDE SEQUENCE [LARGE SCALE GENOMIC DNA]</scope>
    <source>
        <strain evidence="4 5">PCC 7110</strain>
    </source>
</reference>
<proteinExistence type="inferred from homology"/>
<comment type="caution">
    <text evidence="4">The sequence shown here is derived from an EMBL/GenBank/DDBJ whole genome shotgun (WGS) entry which is preliminary data.</text>
</comment>
<feature type="domain" description="STAS" evidence="3">
    <location>
        <begin position="1"/>
        <end position="109"/>
    </location>
</feature>
<dbReference type="InterPro" id="IPR002645">
    <property type="entry name" value="STAS_dom"/>
</dbReference>
<gene>
    <name evidence="4" type="ORF">WA1_44065</name>
</gene>
<evidence type="ECO:0000256" key="1">
    <source>
        <dbReference type="ARBA" id="ARBA00009013"/>
    </source>
</evidence>
<evidence type="ECO:0000256" key="2">
    <source>
        <dbReference type="RuleBase" id="RU003749"/>
    </source>
</evidence>
<dbReference type="Pfam" id="PF01740">
    <property type="entry name" value="STAS"/>
    <property type="match status" value="1"/>
</dbReference>
<protein>
    <recommendedName>
        <fullName evidence="2">Anti-sigma factor antagonist</fullName>
    </recommendedName>
</protein>
<dbReference type="InterPro" id="IPR036513">
    <property type="entry name" value="STAS_dom_sf"/>
</dbReference>
<dbReference type="PANTHER" id="PTHR33495">
    <property type="entry name" value="ANTI-SIGMA FACTOR ANTAGONIST TM_1081-RELATED-RELATED"/>
    <property type="match status" value="1"/>
</dbReference>
<keyword evidence="5" id="KW-1185">Reference proteome</keyword>
<comment type="similarity">
    <text evidence="1 2">Belongs to the anti-sigma-factor antagonist family.</text>
</comment>
<dbReference type="Proteomes" id="UP000076925">
    <property type="component" value="Unassembled WGS sequence"/>
</dbReference>
<accession>A0A139WW54</accession>
<evidence type="ECO:0000259" key="3">
    <source>
        <dbReference type="PROSITE" id="PS50801"/>
    </source>
</evidence>
<dbReference type="CDD" id="cd07043">
    <property type="entry name" value="STAS_anti-anti-sigma_factors"/>
    <property type="match status" value="1"/>
</dbReference>
<dbReference type="EMBL" id="ANNX02000047">
    <property type="protein sequence ID" value="KYC36664.1"/>
    <property type="molecule type" value="Genomic_DNA"/>
</dbReference>
<organism evidence="4 5">
    <name type="scientific">Scytonema hofmannii PCC 7110</name>
    <dbReference type="NCBI Taxonomy" id="128403"/>
    <lineage>
        <taxon>Bacteria</taxon>
        <taxon>Bacillati</taxon>
        <taxon>Cyanobacteriota</taxon>
        <taxon>Cyanophyceae</taxon>
        <taxon>Nostocales</taxon>
        <taxon>Scytonemataceae</taxon>
        <taxon>Scytonema</taxon>
    </lineage>
</organism>
<dbReference type="SUPFAM" id="SSF52091">
    <property type="entry name" value="SpoIIaa-like"/>
    <property type="match status" value="1"/>
</dbReference>
<name>A0A139WW54_9CYAN</name>
<evidence type="ECO:0000313" key="4">
    <source>
        <dbReference type="EMBL" id="KYC36664.1"/>
    </source>
</evidence>
<evidence type="ECO:0000313" key="5">
    <source>
        <dbReference type="Proteomes" id="UP000076925"/>
    </source>
</evidence>
<dbReference type="Gene3D" id="3.30.750.24">
    <property type="entry name" value="STAS domain"/>
    <property type="match status" value="1"/>
</dbReference>
<dbReference type="STRING" id="128403.WA1_44065"/>
<dbReference type="PANTHER" id="PTHR33495:SF2">
    <property type="entry name" value="ANTI-SIGMA FACTOR ANTAGONIST TM_1081-RELATED"/>
    <property type="match status" value="1"/>
</dbReference>
<dbReference type="RefSeq" id="WP_017744686.1">
    <property type="nucleotide sequence ID" value="NZ_KQ976354.1"/>
</dbReference>
<dbReference type="InterPro" id="IPR003658">
    <property type="entry name" value="Anti-sigma_ant"/>
</dbReference>
<dbReference type="PROSITE" id="PS50801">
    <property type="entry name" value="STAS"/>
    <property type="match status" value="1"/>
</dbReference>